<dbReference type="EMBL" id="AYRZ02000149">
    <property type="protein sequence ID" value="PHT61470.1"/>
    <property type="molecule type" value="Genomic_DNA"/>
</dbReference>
<evidence type="ECO:0000313" key="2">
    <source>
        <dbReference type="Proteomes" id="UP000222542"/>
    </source>
</evidence>
<keyword evidence="2" id="KW-1185">Reference proteome</keyword>
<comment type="caution">
    <text evidence="1">The sequence shown here is derived from an EMBL/GenBank/DDBJ whole genome shotgun (WGS) entry which is preliminary data.</text>
</comment>
<protein>
    <submittedName>
        <fullName evidence="1">Uncharacterized protein</fullName>
    </submittedName>
</protein>
<dbReference type="AlphaFoldDB" id="A0A2G2XVH3"/>
<proteinExistence type="predicted"/>
<name>A0A2G2XVH3_CAPAN</name>
<dbReference type="InterPro" id="IPR011009">
    <property type="entry name" value="Kinase-like_dom_sf"/>
</dbReference>
<gene>
    <name evidence="1" type="ORF">T459_34684</name>
</gene>
<reference evidence="1 2" key="2">
    <citation type="journal article" date="2017" name="Genome Biol.">
        <title>New reference genome sequences of hot pepper reveal the massive evolution of plant disease-resistance genes by retroduplication.</title>
        <authorList>
            <person name="Kim S."/>
            <person name="Park J."/>
            <person name="Yeom S.I."/>
            <person name="Kim Y.M."/>
            <person name="Seo E."/>
            <person name="Kim K.T."/>
            <person name="Kim M.S."/>
            <person name="Lee J.M."/>
            <person name="Cheong K."/>
            <person name="Shin H.S."/>
            <person name="Kim S.B."/>
            <person name="Han K."/>
            <person name="Lee J."/>
            <person name="Park M."/>
            <person name="Lee H.A."/>
            <person name="Lee H.Y."/>
            <person name="Lee Y."/>
            <person name="Oh S."/>
            <person name="Lee J.H."/>
            <person name="Choi E."/>
            <person name="Choi E."/>
            <person name="Lee S.E."/>
            <person name="Jeon J."/>
            <person name="Kim H."/>
            <person name="Choi G."/>
            <person name="Song H."/>
            <person name="Lee J."/>
            <person name="Lee S.C."/>
            <person name="Kwon J.K."/>
            <person name="Lee H.Y."/>
            <person name="Koo N."/>
            <person name="Hong Y."/>
            <person name="Kim R.W."/>
            <person name="Kang W.H."/>
            <person name="Huh J.H."/>
            <person name="Kang B.C."/>
            <person name="Yang T.J."/>
            <person name="Lee Y.H."/>
            <person name="Bennetzen J.L."/>
            <person name="Choi D."/>
        </authorList>
    </citation>
    <scope>NUCLEOTIDE SEQUENCE [LARGE SCALE GENOMIC DNA]</scope>
    <source>
        <strain evidence="2">cv. CM334</strain>
    </source>
</reference>
<dbReference type="Gene3D" id="3.30.200.20">
    <property type="entry name" value="Phosphorylase Kinase, domain 1"/>
    <property type="match status" value="1"/>
</dbReference>
<sequence>MSSENEDSLLTLIAEICNATAALELVSLNLWCNIRESTIAQIRHSTLKTDTETVTIGVLIRLTCPKFELIYKGRLMDGVVVAIRSIRMGKRQSIQSYTNQLGHISKIRYCHLVSTIGHWFECNQDDSSVSRICLVLEFVPNGKLGVISESNLDTYGDSHIILQGTTGVSSKMAVDLSPTEVLSTFFLTLPTSTRTSVATNTTLVEPKSVSISQQLSQSQNVHQFYQVEYTLRFHCPK</sequence>
<dbReference type="SUPFAM" id="SSF56112">
    <property type="entry name" value="Protein kinase-like (PK-like)"/>
    <property type="match status" value="1"/>
</dbReference>
<accession>A0A2G2XVH3</accession>
<reference evidence="1 2" key="1">
    <citation type="journal article" date="2014" name="Nat. Genet.">
        <title>Genome sequence of the hot pepper provides insights into the evolution of pungency in Capsicum species.</title>
        <authorList>
            <person name="Kim S."/>
            <person name="Park M."/>
            <person name="Yeom S.I."/>
            <person name="Kim Y.M."/>
            <person name="Lee J.M."/>
            <person name="Lee H.A."/>
            <person name="Seo E."/>
            <person name="Choi J."/>
            <person name="Cheong K."/>
            <person name="Kim K.T."/>
            <person name="Jung K."/>
            <person name="Lee G.W."/>
            <person name="Oh S.K."/>
            <person name="Bae C."/>
            <person name="Kim S.B."/>
            <person name="Lee H.Y."/>
            <person name="Kim S.Y."/>
            <person name="Kim M.S."/>
            <person name="Kang B.C."/>
            <person name="Jo Y.D."/>
            <person name="Yang H.B."/>
            <person name="Jeong H.J."/>
            <person name="Kang W.H."/>
            <person name="Kwon J.K."/>
            <person name="Shin C."/>
            <person name="Lim J.Y."/>
            <person name="Park J.H."/>
            <person name="Huh J.H."/>
            <person name="Kim J.S."/>
            <person name="Kim B.D."/>
            <person name="Cohen O."/>
            <person name="Paran I."/>
            <person name="Suh M.C."/>
            <person name="Lee S.B."/>
            <person name="Kim Y.K."/>
            <person name="Shin Y."/>
            <person name="Noh S.J."/>
            <person name="Park J."/>
            <person name="Seo Y.S."/>
            <person name="Kwon S.Y."/>
            <person name="Kim H.A."/>
            <person name="Park J.M."/>
            <person name="Kim H.J."/>
            <person name="Choi S.B."/>
            <person name="Bosland P.W."/>
            <person name="Reeves G."/>
            <person name="Jo S.H."/>
            <person name="Lee B.W."/>
            <person name="Cho H.T."/>
            <person name="Choi H.S."/>
            <person name="Lee M.S."/>
            <person name="Yu Y."/>
            <person name="Do Choi Y."/>
            <person name="Park B.S."/>
            <person name="van Deynze A."/>
            <person name="Ashrafi H."/>
            <person name="Hill T."/>
            <person name="Kim W.T."/>
            <person name="Pai H.S."/>
            <person name="Ahn H.K."/>
            <person name="Yeam I."/>
            <person name="Giovannoni J.J."/>
            <person name="Rose J.K."/>
            <person name="Sorensen I."/>
            <person name="Lee S.J."/>
            <person name="Kim R.W."/>
            <person name="Choi I.Y."/>
            <person name="Choi B.S."/>
            <person name="Lim J.S."/>
            <person name="Lee Y.H."/>
            <person name="Choi D."/>
        </authorList>
    </citation>
    <scope>NUCLEOTIDE SEQUENCE [LARGE SCALE GENOMIC DNA]</scope>
    <source>
        <strain evidence="2">cv. CM334</strain>
    </source>
</reference>
<evidence type="ECO:0000313" key="1">
    <source>
        <dbReference type="EMBL" id="PHT61470.1"/>
    </source>
</evidence>
<dbReference type="Proteomes" id="UP000222542">
    <property type="component" value="Unassembled WGS sequence"/>
</dbReference>
<dbReference type="Gramene" id="PHT61470">
    <property type="protein sequence ID" value="PHT61470"/>
    <property type="gene ID" value="T459_34684"/>
</dbReference>
<organism evidence="1 2">
    <name type="scientific">Capsicum annuum</name>
    <name type="common">Capsicum pepper</name>
    <dbReference type="NCBI Taxonomy" id="4072"/>
    <lineage>
        <taxon>Eukaryota</taxon>
        <taxon>Viridiplantae</taxon>
        <taxon>Streptophyta</taxon>
        <taxon>Embryophyta</taxon>
        <taxon>Tracheophyta</taxon>
        <taxon>Spermatophyta</taxon>
        <taxon>Magnoliopsida</taxon>
        <taxon>eudicotyledons</taxon>
        <taxon>Gunneridae</taxon>
        <taxon>Pentapetalae</taxon>
        <taxon>asterids</taxon>
        <taxon>lamiids</taxon>
        <taxon>Solanales</taxon>
        <taxon>Solanaceae</taxon>
        <taxon>Solanoideae</taxon>
        <taxon>Capsiceae</taxon>
        <taxon>Capsicum</taxon>
    </lineage>
</organism>
<dbReference type="STRING" id="4072.A0A2G2XVH3"/>